<evidence type="ECO:0000313" key="3">
    <source>
        <dbReference type="Proteomes" id="UP000663852"/>
    </source>
</evidence>
<feature type="signal peptide" evidence="1">
    <location>
        <begin position="1"/>
        <end position="16"/>
    </location>
</feature>
<comment type="caution">
    <text evidence="2">The sequence shown here is derived from an EMBL/GenBank/DDBJ whole genome shotgun (WGS) entry which is preliminary data.</text>
</comment>
<dbReference type="EMBL" id="CAJNOJ010001995">
    <property type="protein sequence ID" value="CAF1556620.1"/>
    <property type="molecule type" value="Genomic_DNA"/>
</dbReference>
<proteinExistence type="predicted"/>
<name>A0A815XEV4_ADIRI</name>
<sequence length="90" mass="10392">MIKLFIFFSILPLISSNHHLRSLPSIEIDPTNYANSDLIIHKFASFKSFRCLLQTESKYFYLDSSCQLLTRTSLTTICPLNYTLKLEVVS</sequence>
<protein>
    <submittedName>
        <fullName evidence="2">Uncharacterized protein</fullName>
    </submittedName>
</protein>
<evidence type="ECO:0000256" key="1">
    <source>
        <dbReference type="SAM" id="SignalP"/>
    </source>
</evidence>
<feature type="chain" id="PRO_5032497243" evidence="1">
    <location>
        <begin position="17"/>
        <end position="90"/>
    </location>
</feature>
<gene>
    <name evidence="2" type="ORF">EDS130_LOCUS46341</name>
</gene>
<dbReference type="Proteomes" id="UP000663852">
    <property type="component" value="Unassembled WGS sequence"/>
</dbReference>
<dbReference type="AlphaFoldDB" id="A0A815XEV4"/>
<feature type="non-terminal residue" evidence="2">
    <location>
        <position position="90"/>
    </location>
</feature>
<evidence type="ECO:0000313" key="2">
    <source>
        <dbReference type="EMBL" id="CAF1556620.1"/>
    </source>
</evidence>
<keyword evidence="1" id="KW-0732">Signal</keyword>
<organism evidence="2 3">
    <name type="scientific">Adineta ricciae</name>
    <name type="common">Rotifer</name>
    <dbReference type="NCBI Taxonomy" id="249248"/>
    <lineage>
        <taxon>Eukaryota</taxon>
        <taxon>Metazoa</taxon>
        <taxon>Spiralia</taxon>
        <taxon>Gnathifera</taxon>
        <taxon>Rotifera</taxon>
        <taxon>Eurotatoria</taxon>
        <taxon>Bdelloidea</taxon>
        <taxon>Adinetida</taxon>
        <taxon>Adinetidae</taxon>
        <taxon>Adineta</taxon>
    </lineage>
</organism>
<accession>A0A815XEV4</accession>
<reference evidence="2" key="1">
    <citation type="submission" date="2021-02" db="EMBL/GenBank/DDBJ databases">
        <authorList>
            <person name="Nowell W R."/>
        </authorList>
    </citation>
    <scope>NUCLEOTIDE SEQUENCE</scope>
</reference>